<accession>A0A9J6ZLY0</accession>
<keyword evidence="1" id="KW-0472">Membrane</keyword>
<dbReference type="PANTHER" id="PTHR36111">
    <property type="entry name" value="INNER MEMBRANE PROTEIN-RELATED"/>
    <property type="match status" value="1"/>
</dbReference>
<evidence type="ECO:0000256" key="1">
    <source>
        <dbReference type="SAM" id="Phobius"/>
    </source>
</evidence>
<protein>
    <submittedName>
        <fullName evidence="2">DUF554 domain-containing protein</fullName>
    </submittedName>
</protein>
<dbReference type="Proteomes" id="UP001056426">
    <property type="component" value="Chromosome"/>
</dbReference>
<feature type="transmembrane region" description="Helical" evidence="1">
    <location>
        <begin position="179"/>
        <end position="199"/>
    </location>
</feature>
<evidence type="ECO:0000313" key="3">
    <source>
        <dbReference type="Proteomes" id="UP001056426"/>
    </source>
</evidence>
<dbReference type="KEGG" id="alkq:M9189_07660"/>
<reference evidence="2" key="2">
    <citation type="submission" date="2022-06" db="EMBL/GenBank/DDBJ databases">
        <title>Xiashengella guii gen. nov. sp. nov., a bacterium isolated form anaerobic digestion tank.</title>
        <authorList>
            <person name="Huang H."/>
        </authorList>
    </citation>
    <scope>NUCLEOTIDE SEQUENCE</scope>
    <source>
        <strain evidence="2">Ai-910</strain>
    </source>
</reference>
<dbReference type="PANTHER" id="PTHR36111:SF2">
    <property type="entry name" value="INNER MEMBRANE PROTEIN"/>
    <property type="match status" value="1"/>
</dbReference>
<feature type="transmembrane region" description="Helical" evidence="1">
    <location>
        <begin position="156"/>
        <end position="173"/>
    </location>
</feature>
<keyword evidence="1" id="KW-1133">Transmembrane helix</keyword>
<evidence type="ECO:0000313" key="2">
    <source>
        <dbReference type="EMBL" id="URW78737.1"/>
    </source>
</evidence>
<dbReference type="EMBL" id="CP098400">
    <property type="protein sequence ID" value="URW78737.1"/>
    <property type="molecule type" value="Genomic_DNA"/>
</dbReference>
<feature type="transmembrane region" description="Helical" evidence="1">
    <location>
        <begin position="32"/>
        <end position="50"/>
    </location>
</feature>
<dbReference type="Pfam" id="PF04474">
    <property type="entry name" value="DUF554"/>
    <property type="match status" value="1"/>
</dbReference>
<feature type="transmembrane region" description="Helical" evidence="1">
    <location>
        <begin position="128"/>
        <end position="149"/>
    </location>
</feature>
<keyword evidence="1" id="KW-0812">Transmembrane</keyword>
<reference evidence="2" key="1">
    <citation type="submission" date="2022-05" db="EMBL/GenBank/DDBJ databases">
        <authorList>
            <person name="Sun X."/>
        </authorList>
    </citation>
    <scope>NUCLEOTIDE SEQUENCE</scope>
    <source>
        <strain evidence="2">Ai-910</strain>
    </source>
</reference>
<proteinExistence type="predicted"/>
<dbReference type="AlphaFoldDB" id="A0A9J6ZLY0"/>
<feature type="transmembrane region" description="Helical" evidence="1">
    <location>
        <begin position="96"/>
        <end position="116"/>
    </location>
</feature>
<gene>
    <name evidence="2" type="ORF">M9189_07660</name>
</gene>
<feature type="transmembrane region" description="Helical" evidence="1">
    <location>
        <begin position="211"/>
        <end position="230"/>
    </location>
</feature>
<dbReference type="InterPro" id="IPR007563">
    <property type="entry name" value="DUF554"/>
</dbReference>
<keyword evidence="3" id="KW-1185">Reference proteome</keyword>
<feature type="transmembrane region" description="Helical" evidence="1">
    <location>
        <begin position="56"/>
        <end position="75"/>
    </location>
</feature>
<organism evidence="2 3">
    <name type="scientific">Xiashengella succiniciproducens</name>
    <dbReference type="NCBI Taxonomy" id="2949635"/>
    <lineage>
        <taxon>Bacteria</taxon>
        <taxon>Pseudomonadati</taxon>
        <taxon>Bacteroidota</taxon>
        <taxon>Bacteroidia</taxon>
        <taxon>Marinilabiliales</taxon>
        <taxon>Marinilabiliaceae</taxon>
        <taxon>Xiashengella</taxon>
    </lineage>
</organism>
<sequence>MIGTLVNATTIIIGGSIGIAFKKRLPQKTIDLVFQGLGLVTLCIGISMFLDNSSLIVVVLSVLAGCVTGMTLRVGERIDKASARLKRRFSSNSENFTEGLITAFLLYCIGAMTIMGSINEGLGKGPEILITKAIIDGFAAVALASALGVGVLFSSIPLILFQGSITLLAFVFGDLFNEAIINDLSATGGVLLAGIGFNLLRLLKIEVSNMLPAILYAILFSYINTLLTAAV</sequence>
<name>A0A9J6ZLY0_9BACT</name>
<dbReference type="RefSeq" id="WP_250722100.1">
    <property type="nucleotide sequence ID" value="NZ_CP098400.1"/>
</dbReference>